<gene>
    <name evidence="1" type="ORF">EDC29_11717</name>
</gene>
<name>A0A4V2W918_MARGR</name>
<evidence type="ECO:0000313" key="1">
    <source>
        <dbReference type="EMBL" id="TCW32651.1"/>
    </source>
</evidence>
<dbReference type="EMBL" id="SMDC01000017">
    <property type="protein sequence ID" value="TCW32651.1"/>
    <property type="molecule type" value="Genomic_DNA"/>
</dbReference>
<sequence length="86" mass="9475">MSWGKDGPIVPDNDPAILEIEAAMECLVHAGIHITRAQLAMGEDLGGDGRLKSIWLQRASAVEALRGVRLEYQYGPRRDVQMEMAV</sequence>
<comment type="caution">
    <text evidence="1">The sequence shown here is derived from an EMBL/GenBank/DDBJ whole genome shotgun (WGS) entry which is preliminary data.</text>
</comment>
<dbReference type="Proteomes" id="UP000295247">
    <property type="component" value="Unassembled WGS sequence"/>
</dbReference>
<organism evidence="1 2">
    <name type="scientific">Marichromatium gracile</name>
    <name type="common">Chromatium gracile</name>
    <dbReference type="NCBI Taxonomy" id="1048"/>
    <lineage>
        <taxon>Bacteria</taxon>
        <taxon>Pseudomonadati</taxon>
        <taxon>Pseudomonadota</taxon>
        <taxon>Gammaproteobacteria</taxon>
        <taxon>Chromatiales</taxon>
        <taxon>Chromatiaceae</taxon>
        <taxon>Marichromatium</taxon>
    </lineage>
</organism>
<evidence type="ECO:0000313" key="2">
    <source>
        <dbReference type="Proteomes" id="UP000295247"/>
    </source>
</evidence>
<reference evidence="1 2" key="1">
    <citation type="submission" date="2019-03" db="EMBL/GenBank/DDBJ databases">
        <title>Genomic Encyclopedia of Type Strains, Phase IV (KMG-IV): sequencing the most valuable type-strain genomes for metagenomic binning, comparative biology and taxonomic classification.</title>
        <authorList>
            <person name="Goeker M."/>
        </authorList>
    </citation>
    <scope>NUCLEOTIDE SEQUENCE [LARGE SCALE GENOMIC DNA]</scope>
    <source>
        <strain evidence="1 2">DSM 203</strain>
    </source>
</reference>
<proteinExistence type="predicted"/>
<accession>A0A4V2W918</accession>
<dbReference type="RefSeq" id="WP_132230626.1">
    <property type="nucleotide sequence ID" value="NZ_NRRH01000028.1"/>
</dbReference>
<protein>
    <submittedName>
        <fullName evidence="1">Uncharacterized protein</fullName>
    </submittedName>
</protein>
<dbReference type="AlphaFoldDB" id="A0A4V2W918"/>